<dbReference type="Proteomes" id="UP000887565">
    <property type="component" value="Unplaced"/>
</dbReference>
<keyword evidence="1" id="KW-1185">Reference proteome</keyword>
<name>A0A915IB77_ROMCU</name>
<sequence length="67" mass="7533">MKCGGKFSEPRELHGVLLYNLVPKLVGSLTDQNSLRYDTSEKSVPSLDECVQCNVFLFYPMPPAQLQ</sequence>
<dbReference type="WBParaSite" id="nRc.2.0.1.t11425-RA">
    <property type="protein sequence ID" value="nRc.2.0.1.t11425-RA"/>
    <property type="gene ID" value="nRc.2.0.1.g11425"/>
</dbReference>
<protein>
    <submittedName>
        <fullName evidence="2">Uncharacterized protein</fullName>
    </submittedName>
</protein>
<proteinExistence type="predicted"/>
<evidence type="ECO:0000313" key="1">
    <source>
        <dbReference type="Proteomes" id="UP000887565"/>
    </source>
</evidence>
<dbReference type="AlphaFoldDB" id="A0A915IB77"/>
<accession>A0A915IB77</accession>
<reference evidence="2" key="1">
    <citation type="submission" date="2022-11" db="UniProtKB">
        <authorList>
            <consortium name="WormBaseParasite"/>
        </authorList>
    </citation>
    <scope>IDENTIFICATION</scope>
</reference>
<evidence type="ECO:0000313" key="2">
    <source>
        <dbReference type="WBParaSite" id="nRc.2.0.1.t11425-RA"/>
    </source>
</evidence>
<organism evidence="1 2">
    <name type="scientific">Romanomermis culicivorax</name>
    <name type="common">Nematode worm</name>
    <dbReference type="NCBI Taxonomy" id="13658"/>
    <lineage>
        <taxon>Eukaryota</taxon>
        <taxon>Metazoa</taxon>
        <taxon>Ecdysozoa</taxon>
        <taxon>Nematoda</taxon>
        <taxon>Enoplea</taxon>
        <taxon>Dorylaimia</taxon>
        <taxon>Mermithida</taxon>
        <taxon>Mermithoidea</taxon>
        <taxon>Mermithidae</taxon>
        <taxon>Romanomermis</taxon>
    </lineage>
</organism>